<comment type="cofactor">
    <cofactor evidence="1">
        <name>a divalent metal cation</name>
        <dbReference type="ChEBI" id="CHEBI:60240"/>
    </cofactor>
    <text evidence="1">Binds 1 divalent metal cation per subunit.</text>
</comment>
<comment type="function">
    <text evidence="1">Required for the formation of a threonylcarbamoyl group on adenosine at position 37 (t(6)A37) in mitochondrial tRNAs that read codons beginning with adenine. Probably involved in the transfer of the threonylcarbamoyl moiety of threonylcarbamoyl-AMP (TC-AMP) to the N6 group of A37. Involved in mitochondrial genome maintenance.</text>
</comment>
<dbReference type="HAMAP" id="MF_01445">
    <property type="entry name" value="TsaD"/>
    <property type="match status" value="1"/>
</dbReference>
<dbReference type="Pfam" id="PF00814">
    <property type="entry name" value="TsaD"/>
    <property type="match status" value="2"/>
</dbReference>
<evidence type="ECO:0000256" key="2">
    <source>
        <dbReference type="SAM" id="MobiDB-lite"/>
    </source>
</evidence>
<dbReference type="EMBL" id="JAVRRL010000071">
    <property type="protein sequence ID" value="KAK5109083.1"/>
    <property type="molecule type" value="Genomic_DNA"/>
</dbReference>
<keyword evidence="1" id="KW-0819">tRNA processing</keyword>
<feature type="compositionally biased region" description="Basic and acidic residues" evidence="2">
    <location>
        <begin position="255"/>
        <end position="269"/>
    </location>
</feature>
<gene>
    <name evidence="4" type="ORF">LTR62_007539</name>
</gene>
<proteinExistence type="inferred from homology"/>
<sequence length="590" mass="64383">MITATSTYALLRAGLLTSRLRRTRAVLHLPVYRFQYSTLGRFSRATPCYDASASPRVQAATKSSVRRKYLVLAIETSCDDTSVALVKYTGGESEARNGQPSSGISGVSRITNSHEKYAKPAVDVLFHERITANTNEYHGIHPLVALDSHRANLALLVKQALALMPKHLAQDKGVTTCHECGKSPRDYPAKLLVAVTRGPGMRSNLSVGLDTAKGVAVALDAPLVGVHHMQAHALTPRLASALENGRLDSASQNNKEQEPESESSSKRLDPMGSSARFPFLTLLASGGHTMLLDTQQLTDHRTLAETTDIALGALLDKAARAILPPGMLRAPYGAALENFAFNMTLHDNTETLGELDEAGEWPAGQSLPRYRIEHHDEPVYDYNPPSTQHDFMRRQETEWGWSLTPPLTERKGGESKRMEFSFAGFLSAIERLVEQRRSEGHLCVRERQTVAREVQRVAFEHLGSRLMLFLASAAGNDWAGDTLVVSGGVAANRFIKHVLRAILDTRGFGHVKLMFPPIELATDNALMIAWAGIEMHEAGWLSNLEIGPLRKWSMDSTAADGGILGVGGYSRGNVLDLIRGEGSKTVGTEV</sequence>
<dbReference type="PANTHER" id="PTHR11735">
    <property type="entry name" value="TRNA N6-ADENOSINE THREONYLCARBAMOYLTRANSFERASE"/>
    <property type="match status" value="1"/>
</dbReference>
<comment type="subunit">
    <text evidence="1">Homodimer.</text>
</comment>
<dbReference type="GO" id="GO:0005739">
    <property type="term" value="C:mitochondrion"/>
    <property type="evidence" value="ECO:0007669"/>
    <property type="project" value="UniProtKB-SubCell"/>
</dbReference>
<evidence type="ECO:0000313" key="5">
    <source>
        <dbReference type="Proteomes" id="UP001310890"/>
    </source>
</evidence>
<comment type="caution">
    <text evidence="4">The sequence shown here is derived from an EMBL/GenBank/DDBJ whole genome shotgun (WGS) entry which is preliminary data.</text>
</comment>
<keyword evidence="1" id="KW-0479">Metal-binding</keyword>
<dbReference type="Gene3D" id="3.30.420.40">
    <property type="match status" value="2"/>
</dbReference>
<comment type="similarity">
    <text evidence="1">Belongs to the KAE1 / TsaD family.</text>
</comment>
<dbReference type="InterPro" id="IPR017860">
    <property type="entry name" value="Peptidase_M22_CS"/>
</dbReference>
<dbReference type="InterPro" id="IPR043129">
    <property type="entry name" value="ATPase_NBD"/>
</dbReference>
<dbReference type="GO" id="GO:0046872">
    <property type="term" value="F:metal ion binding"/>
    <property type="evidence" value="ECO:0007669"/>
    <property type="project" value="UniProtKB-KW"/>
</dbReference>
<feature type="domain" description="Gcp-like" evidence="3">
    <location>
        <begin position="412"/>
        <end position="530"/>
    </location>
</feature>
<comment type="subcellular location">
    <subcellularLocation>
        <location evidence="1">Mitochondrion</location>
    </subcellularLocation>
</comment>
<dbReference type="InterPro" id="IPR000905">
    <property type="entry name" value="Gcp-like_dom"/>
</dbReference>
<feature type="domain" description="Gcp-like" evidence="3">
    <location>
        <begin position="193"/>
        <end position="239"/>
    </location>
</feature>
<dbReference type="SUPFAM" id="SSF53067">
    <property type="entry name" value="Actin-like ATPase domain"/>
    <property type="match status" value="2"/>
</dbReference>
<evidence type="ECO:0000256" key="1">
    <source>
        <dbReference type="HAMAP-Rule" id="MF_03179"/>
    </source>
</evidence>
<dbReference type="GO" id="GO:0061711">
    <property type="term" value="F:tRNA N(6)-L-threonylcarbamoyladenine synthase activity"/>
    <property type="evidence" value="ECO:0007669"/>
    <property type="project" value="UniProtKB-EC"/>
</dbReference>
<keyword evidence="1" id="KW-0808">Transferase</keyword>
<dbReference type="Proteomes" id="UP001310890">
    <property type="component" value="Unassembled WGS sequence"/>
</dbReference>
<name>A0AAN7YDJ5_9PEZI</name>
<dbReference type="PANTHER" id="PTHR11735:SF6">
    <property type="entry name" value="TRNA N6-ADENOSINE THREONYLCARBAMOYLTRANSFERASE, MITOCHONDRIAL"/>
    <property type="match status" value="1"/>
</dbReference>
<dbReference type="InterPro" id="IPR022450">
    <property type="entry name" value="TsaD"/>
</dbReference>
<evidence type="ECO:0000313" key="4">
    <source>
        <dbReference type="EMBL" id="KAK5109083.1"/>
    </source>
</evidence>
<keyword evidence="1" id="KW-0496">Mitochondrion</keyword>
<dbReference type="GO" id="GO:0072670">
    <property type="term" value="P:mitochondrial tRNA threonylcarbamoyladenosine modification"/>
    <property type="evidence" value="ECO:0007669"/>
    <property type="project" value="TreeGrafter"/>
</dbReference>
<comment type="catalytic activity">
    <reaction evidence="1">
        <text>L-threonylcarbamoyladenylate + adenosine(37) in tRNA = N(6)-L-threonylcarbamoyladenosine(37) in tRNA + AMP + H(+)</text>
        <dbReference type="Rhea" id="RHEA:37059"/>
        <dbReference type="Rhea" id="RHEA-COMP:10162"/>
        <dbReference type="Rhea" id="RHEA-COMP:10163"/>
        <dbReference type="ChEBI" id="CHEBI:15378"/>
        <dbReference type="ChEBI" id="CHEBI:73682"/>
        <dbReference type="ChEBI" id="CHEBI:74411"/>
        <dbReference type="ChEBI" id="CHEBI:74418"/>
        <dbReference type="ChEBI" id="CHEBI:456215"/>
        <dbReference type="EC" id="2.3.1.234"/>
    </reaction>
</comment>
<dbReference type="AlphaFoldDB" id="A0AAN7YDJ5"/>
<accession>A0AAN7YDJ5</accession>
<dbReference type="PROSITE" id="PS01016">
    <property type="entry name" value="GLYCOPROTEASE"/>
    <property type="match status" value="1"/>
</dbReference>
<protein>
    <recommendedName>
        <fullName evidence="3">Gcp-like domain-containing protein</fullName>
    </recommendedName>
</protein>
<reference evidence="4" key="1">
    <citation type="submission" date="2023-08" db="EMBL/GenBank/DDBJ databases">
        <title>Black Yeasts Isolated from many extreme environments.</title>
        <authorList>
            <person name="Coleine C."/>
            <person name="Stajich J.E."/>
            <person name="Selbmann L."/>
        </authorList>
    </citation>
    <scope>NUCLEOTIDE SEQUENCE</scope>
    <source>
        <strain evidence="4">CCFEE 5401</strain>
    </source>
</reference>
<organism evidence="4 5">
    <name type="scientific">Meristemomyces frigidus</name>
    <dbReference type="NCBI Taxonomy" id="1508187"/>
    <lineage>
        <taxon>Eukaryota</taxon>
        <taxon>Fungi</taxon>
        <taxon>Dikarya</taxon>
        <taxon>Ascomycota</taxon>
        <taxon>Pezizomycotina</taxon>
        <taxon>Dothideomycetes</taxon>
        <taxon>Dothideomycetidae</taxon>
        <taxon>Mycosphaerellales</taxon>
        <taxon>Teratosphaeriaceae</taxon>
        <taxon>Meristemomyces</taxon>
    </lineage>
</organism>
<feature type="region of interest" description="Disordered" evidence="2">
    <location>
        <begin position="248"/>
        <end position="272"/>
    </location>
</feature>
<evidence type="ECO:0000259" key="3">
    <source>
        <dbReference type="Pfam" id="PF00814"/>
    </source>
</evidence>
<keyword evidence="1" id="KW-0012">Acyltransferase</keyword>